<accession>A0A482WKR0</accession>
<comment type="caution">
    <text evidence="9">The sequence shown here is derived from an EMBL/GenBank/DDBJ whole genome shotgun (WGS) entry which is preliminary data.</text>
</comment>
<organism evidence="9 10">
    <name type="scientific">Laodelphax striatellus</name>
    <name type="common">Small brown planthopper</name>
    <name type="synonym">Delphax striatella</name>
    <dbReference type="NCBI Taxonomy" id="195883"/>
    <lineage>
        <taxon>Eukaryota</taxon>
        <taxon>Metazoa</taxon>
        <taxon>Ecdysozoa</taxon>
        <taxon>Arthropoda</taxon>
        <taxon>Hexapoda</taxon>
        <taxon>Insecta</taxon>
        <taxon>Pterygota</taxon>
        <taxon>Neoptera</taxon>
        <taxon>Paraneoptera</taxon>
        <taxon>Hemiptera</taxon>
        <taxon>Auchenorrhyncha</taxon>
        <taxon>Fulgoroidea</taxon>
        <taxon>Delphacidae</taxon>
        <taxon>Criomorphinae</taxon>
        <taxon>Laodelphax</taxon>
    </lineage>
</organism>
<evidence type="ECO:0000256" key="3">
    <source>
        <dbReference type="ARBA" id="ARBA00022449"/>
    </source>
</evidence>
<feature type="transmembrane region" description="Helical" evidence="8">
    <location>
        <begin position="152"/>
        <end position="182"/>
    </location>
</feature>
<dbReference type="GO" id="GO:0006874">
    <property type="term" value="P:intracellular calcium ion homeostasis"/>
    <property type="evidence" value="ECO:0007669"/>
    <property type="project" value="TreeGrafter"/>
</dbReference>
<dbReference type="InterPro" id="IPR004481">
    <property type="entry name" value="K/Na/Ca-exchanger"/>
</dbReference>
<keyword evidence="10" id="KW-1185">Reference proteome</keyword>
<dbReference type="InParanoid" id="A0A482WKR0"/>
<sequence length="189" mass="21448">MLVTYVGYCVALAYNKSLEAWARTLPIPCRDLNHVTAEQEDQHLVSYKTLDDKQQQQLQQQQAGGGGVIDFGSTGGTNQVTSPSQPQPPPPPTQPKLDYYKAKEPDPNQINPLIKPENADTSTTIQWGICVPVHYMCQKTMPDCRTDQYRNWYPFTFVVSMIWISFYSYIMVWMITVIGLAIEREATIP</sequence>
<gene>
    <name evidence="9" type="ORF">LSTR_LSTR016242</name>
</gene>
<keyword evidence="5 8" id="KW-1133">Transmembrane helix</keyword>
<reference evidence="9 10" key="1">
    <citation type="journal article" date="2017" name="Gigascience">
        <title>Genome sequence of the small brown planthopper, Laodelphax striatellus.</title>
        <authorList>
            <person name="Zhu J."/>
            <person name="Jiang F."/>
            <person name="Wang X."/>
            <person name="Yang P."/>
            <person name="Bao Y."/>
            <person name="Zhao W."/>
            <person name="Wang W."/>
            <person name="Lu H."/>
            <person name="Wang Q."/>
            <person name="Cui N."/>
            <person name="Li J."/>
            <person name="Chen X."/>
            <person name="Luo L."/>
            <person name="Yu J."/>
            <person name="Kang L."/>
            <person name="Cui F."/>
        </authorList>
    </citation>
    <scope>NUCLEOTIDE SEQUENCE [LARGE SCALE GENOMIC DNA]</scope>
    <source>
        <strain evidence="9">Lst14</strain>
    </source>
</reference>
<keyword evidence="4 8" id="KW-0812">Transmembrane</keyword>
<feature type="region of interest" description="Disordered" evidence="7">
    <location>
        <begin position="55"/>
        <end position="99"/>
    </location>
</feature>
<dbReference type="GO" id="GO:0005262">
    <property type="term" value="F:calcium channel activity"/>
    <property type="evidence" value="ECO:0007669"/>
    <property type="project" value="TreeGrafter"/>
</dbReference>
<keyword evidence="3" id="KW-0050">Antiport</keyword>
<dbReference type="OrthoDB" id="2127281at2759"/>
<dbReference type="PANTHER" id="PTHR10846:SF74">
    <property type="entry name" value="SODIUM_POTASSIUM_CALCIUM EXCHANGER CG1090-RELATED"/>
    <property type="match status" value="1"/>
</dbReference>
<proteinExistence type="inferred from homology"/>
<evidence type="ECO:0000256" key="6">
    <source>
        <dbReference type="ARBA" id="ARBA00023136"/>
    </source>
</evidence>
<evidence type="ECO:0000313" key="10">
    <source>
        <dbReference type="Proteomes" id="UP000291343"/>
    </source>
</evidence>
<dbReference type="PANTHER" id="PTHR10846">
    <property type="entry name" value="SODIUM/POTASSIUM/CALCIUM EXCHANGER"/>
    <property type="match status" value="1"/>
</dbReference>
<evidence type="ECO:0000256" key="2">
    <source>
        <dbReference type="ARBA" id="ARBA00005364"/>
    </source>
</evidence>
<evidence type="ECO:0000256" key="5">
    <source>
        <dbReference type="ARBA" id="ARBA00022989"/>
    </source>
</evidence>
<dbReference type="GO" id="GO:0005886">
    <property type="term" value="C:plasma membrane"/>
    <property type="evidence" value="ECO:0007669"/>
    <property type="project" value="TreeGrafter"/>
</dbReference>
<feature type="compositionally biased region" description="Gly residues" evidence="7">
    <location>
        <begin position="63"/>
        <end position="75"/>
    </location>
</feature>
<dbReference type="STRING" id="195883.A0A482WKR0"/>
<evidence type="ECO:0000256" key="4">
    <source>
        <dbReference type="ARBA" id="ARBA00022692"/>
    </source>
</evidence>
<evidence type="ECO:0000313" key="9">
    <source>
        <dbReference type="EMBL" id="RZF33781.1"/>
    </source>
</evidence>
<protein>
    <submittedName>
        <fullName evidence="9">Uncharacterized protein</fullName>
    </submittedName>
</protein>
<dbReference type="Proteomes" id="UP000291343">
    <property type="component" value="Unassembled WGS sequence"/>
</dbReference>
<evidence type="ECO:0000256" key="8">
    <source>
        <dbReference type="SAM" id="Phobius"/>
    </source>
</evidence>
<keyword evidence="6 8" id="KW-0472">Membrane</keyword>
<feature type="compositionally biased region" description="Pro residues" evidence="7">
    <location>
        <begin position="85"/>
        <end position="94"/>
    </location>
</feature>
<evidence type="ECO:0000256" key="1">
    <source>
        <dbReference type="ARBA" id="ARBA00004141"/>
    </source>
</evidence>
<dbReference type="AlphaFoldDB" id="A0A482WKR0"/>
<dbReference type="EMBL" id="QKKF02033382">
    <property type="protein sequence ID" value="RZF33781.1"/>
    <property type="molecule type" value="Genomic_DNA"/>
</dbReference>
<comment type="similarity">
    <text evidence="2">Belongs to the Ca(2+):cation antiporter (CaCA) (TC 2.A.19) family. SLC24A subfamily.</text>
</comment>
<comment type="subcellular location">
    <subcellularLocation>
        <location evidence="1">Membrane</location>
        <topology evidence="1">Multi-pass membrane protein</topology>
    </subcellularLocation>
</comment>
<evidence type="ECO:0000256" key="7">
    <source>
        <dbReference type="SAM" id="MobiDB-lite"/>
    </source>
</evidence>
<name>A0A482WKR0_LAOST</name>
<keyword evidence="3" id="KW-0813">Transport</keyword>
<dbReference type="GO" id="GO:0008273">
    <property type="term" value="F:calcium, potassium:sodium antiporter activity"/>
    <property type="evidence" value="ECO:0007669"/>
    <property type="project" value="TreeGrafter"/>
</dbReference>